<protein>
    <submittedName>
        <fullName evidence="1">20022_t:CDS:1</fullName>
    </submittedName>
</protein>
<feature type="non-terminal residue" evidence="1">
    <location>
        <position position="75"/>
    </location>
</feature>
<dbReference type="Proteomes" id="UP000789920">
    <property type="component" value="Unassembled WGS sequence"/>
</dbReference>
<reference evidence="1" key="1">
    <citation type="submission" date="2021-06" db="EMBL/GenBank/DDBJ databases">
        <authorList>
            <person name="Kallberg Y."/>
            <person name="Tangrot J."/>
            <person name="Rosling A."/>
        </authorList>
    </citation>
    <scope>NUCLEOTIDE SEQUENCE</scope>
    <source>
        <strain evidence="1">MA461A</strain>
    </source>
</reference>
<dbReference type="EMBL" id="CAJVQC010150989">
    <property type="protein sequence ID" value="CAG8846389.1"/>
    <property type="molecule type" value="Genomic_DNA"/>
</dbReference>
<keyword evidence="2" id="KW-1185">Reference proteome</keyword>
<sequence>FPRDFQLFFKDGANYDGIITVSNESNKESFKIHQTVLLVRCRSLYNELLGVDYNDEHVKKLRKPDIPIIIFRIII</sequence>
<accession>A0ACA9SUG1</accession>
<proteinExistence type="predicted"/>
<evidence type="ECO:0000313" key="1">
    <source>
        <dbReference type="EMBL" id="CAG8846389.1"/>
    </source>
</evidence>
<name>A0ACA9SUG1_9GLOM</name>
<feature type="non-terminal residue" evidence="1">
    <location>
        <position position="1"/>
    </location>
</feature>
<evidence type="ECO:0000313" key="2">
    <source>
        <dbReference type="Proteomes" id="UP000789920"/>
    </source>
</evidence>
<comment type="caution">
    <text evidence="1">The sequence shown here is derived from an EMBL/GenBank/DDBJ whole genome shotgun (WGS) entry which is preliminary data.</text>
</comment>
<gene>
    <name evidence="1" type="ORF">RPERSI_LOCUS34118</name>
</gene>
<organism evidence="1 2">
    <name type="scientific">Racocetra persica</name>
    <dbReference type="NCBI Taxonomy" id="160502"/>
    <lineage>
        <taxon>Eukaryota</taxon>
        <taxon>Fungi</taxon>
        <taxon>Fungi incertae sedis</taxon>
        <taxon>Mucoromycota</taxon>
        <taxon>Glomeromycotina</taxon>
        <taxon>Glomeromycetes</taxon>
        <taxon>Diversisporales</taxon>
        <taxon>Gigasporaceae</taxon>
        <taxon>Racocetra</taxon>
    </lineage>
</organism>